<name>A0AA46UBT9_BACT4</name>
<dbReference type="RefSeq" id="WP_225018426.1">
    <property type="nucleotide sequence ID" value="NZ_CAXTFL010000049.1"/>
</dbReference>
<reference evidence="1" key="1">
    <citation type="submission" date="2021-06" db="EMBL/GenBank/DDBJ databases">
        <title>Interrogation of the integrated mobile genetic elements in gut-associated Bacteroides with a consensus prediction approach.</title>
        <authorList>
            <person name="Campbell D.E."/>
            <person name="Leigh J.R."/>
            <person name="Kim T."/>
            <person name="England W."/>
            <person name="Whitaker R.J."/>
            <person name="Degnan P.H."/>
        </authorList>
    </citation>
    <scope>NUCLEOTIDE SEQUENCE</scope>
    <source>
        <strain evidence="1">VPI-BTDOT2</strain>
    </source>
</reference>
<dbReference type="Proteomes" id="UP001156216">
    <property type="component" value="Chromosome"/>
</dbReference>
<protein>
    <submittedName>
        <fullName evidence="1">Uncharacterized protein</fullName>
    </submittedName>
</protein>
<gene>
    <name evidence="1" type="ORF">KQP59_02180</name>
</gene>
<dbReference type="EMBL" id="CP083681">
    <property type="protein sequence ID" value="UYU71944.1"/>
    <property type="molecule type" value="Genomic_DNA"/>
</dbReference>
<accession>A0AA46UBT9</accession>
<organism evidence="1 2">
    <name type="scientific">Bacteroides thetaiotaomicron</name>
    <dbReference type="NCBI Taxonomy" id="818"/>
    <lineage>
        <taxon>Bacteria</taxon>
        <taxon>Pseudomonadati</taxon>
        <taxon>Bacteroidota</taxon>
        <taxon>Bacteroidia</taxon>
        <taxon>Bacteroidales</taxon>
        <taxon>Bacteroidaceae</taxon>
        <taxon>Bacteroides</taxon>
    </lineage>
</organism>
<sequence length="185" mass="21439">MVAVLDKGKSGGQSPVSGSRFEYPRTMIAEYFIYRRKGDKEPFISLGEMPQYGLRPKQKFTGKKLKIEVIRRLSGVEIEQTATTPQINAYIEANIYDTERWPEYRKLYRQVAGEVETVADIFTLQYILVAELEDQTRTGKDCQPQPTDPKDERLIHLIRCELMGEPLEMYKTMINPIIALKKRFV</sequence>
<evidence type="ECO:0000313" key="1">
    <source>
        <dbReference type="EMBL" id="UYU71944.1"/>
    </source>
</evidence>
<dbReference type="AlphaFoldDB" id="A0AA46UBT9"/>
<dbReference type="GeneID" id="69483882"/>
<proteinExistence type="predicted"/>
<evidence type="ECO:0000313" key="2">
    <source>
        <dbReference type="Proteomes" id="UP001156216"/>
    </source>
</evidence>